<dbReference type="EMBL" id="JAFIMR010000003">
    <property type="protein sequence ID" value="KAI1880351.1"/>
    <property type="molecule type" value="Genomic_DNA"/>
</dbReference>
<evidence type="ECO:0000313" key="3">
    <source>
        <dbReference type="Proteomes" id="UP000829685"/>
    </source>
</evidence>
<keyword evidence="1" id="KW-0732">Signal</keyword>
<protein>
    <submittedName>
        <fullName evidence="2">Uncharacterized protein</fullName>
    </submittedName>
</protein>
<organism evidence="2 3">
    <name type="scientific">Neoarthrinium moseri</name>
    <dbReference type="NCBI Taxonomy" id="1658444"/>
    <lineage>
        <taxon>Eukaryota</taxon>
        <taxon>Fungi</taxon>
        <taxon>Dikarya</taxon>
        <taxon>Ascomycota</taxon>
        <taxon>Pezizomycotina</taxon>
        <taxon>Sordariomycetes</taxon>
        <taxon>Xylariomycetidae</taxon>
        <taxon>Amphisphaeriales</taxon>
        <taxon>Apiosporaceae</taxon>
        <taxon>Neoarthrinium</taxon>
    </lineage>
</organism>
<dbReference type="AlphaFoldDB" id="A0A9Q0AVM4"/>
<proteinExistence type="predicted"/>
<comment type="caution">
    <text evidence="2">The sequence shown here is derived from an EMBL/GenBank/DDBJ whole genome shotgun (WGS) entry which is preliminary data.</text>
</comment>
<dbReference type="OrthoDB" id="3770142at2759"/>
<keyword evidence="3" id="KW-1185">Reference proteome</keyword>
<evidence type="ECO:0000256" key="1">
    <source>
        <dbReference type="SAM" id="SignalP"/>
    </source>
</evidence>
<evidence type="ECO:0000313" key="2">
    <source>
        <dbReference type="EMBL" id="KAI1880351.1"/>
    </source>
</evidence>
<dbReference type="Proteomes" id="UP000829685">
    <property type="component" value="Unassembled WGS sequence"/>
</dbReference>
<feature type="signal peptide" evidence="1">
    <location>
        <begin position="1"/>
        <end position="20"/>
    </location>
</feature>
<accession>A0A9Q0AVM4</accession>
<feature type="chain" id="PRO_5040249530" evidence="1">
    <location>
        <begin position="21"/>
        <end position="164"/>
    </location>
</feature>
<sequence>MLPSFAAILSSMAMVPLVKANFDLYETMQTVAFGGEALTGYKVFEAEPDCDQVRAGGFYQDETDVSGDNTGVRCEGDCAAADPAGITILEMHFNNNPLHHWTIYKDRNYDMIGLDGNTYGNCILFPGDDFFCSTAVETFSGRRRFRCLTQFTAPEIDAGDGGGN</sequence>
<name>A0A9Q0AVM4_9PEZI</name>
<gene>
    <name evidence="2" type="ORF">JX265_001972</name>
</gene>
<reference evidence="2" key="1">
    <citation type="submission" date="2021-03" db="EMBL/GenBank/DDBJ databases">
        <title>Revisited historic fungal species revealed as producer of novel bioactive compounds through whole genome sequencing and comparative genomics.</title>
        <authorList>
            <person name="Vignolle G.A."/>
            <person name="Hochenegger N."/>
            <person name="Mach R.L."/>
            <person name="Mach-Aigner A.R."/>
            <person name="Javad Rahimi M."/>
            <person name="Salim K.A."/>
            <person name="Chan C.M."/>
            <person name="Lim L.B.L."/>
            <person name="Cai F."/>
            <person name="Druzhinina I.S."/>
            <person name="U'Ren J.M."/>
            <person name="Derntl C."/>
        </authorList>
    </citation>
    <scope>NUCLEOTIDE SEQUENCE</scope>
    <source>
        <strain evidence="2">TUCIM 5799</strain>
    </source>
</reference>